<dbReference type="AlphaFoldDB" id="G7TM62"/>
<name>G7TM62_XANOB</name>
<protein>
    <submittedName>
        <fullName evidence="1">Uncharacterized protein</fullName>
    </submittedName>
</protein>
<dbReference type="KEGG" id="xor:XOC_4346"/>
<reference evidence="1 2" key="1">
    <citation type="journal article" date="2011" name="J. Bacteriol.">
        <title>Two new complete genome sequences offer insight into host and tissue specificity of plant pathogenic Xanthomonas spp.</title>
        <authorList>
            <person name="Bogdanove A.J."/>
            <person name="Koebnik R."/>
            <person name="Lu H."/>
            <person name="Furutani A."/>
            <person name="Angiuoli S.V."/>
            <person name="Patil P.B."/>
            <person name="Van Sluys M.A."/>
            <person name="Ryan R.P."/>
            <person name="Meyer D.F."/>
            <person name="Han S.W."/>
            <person name="Aparna G."/>
            <person name="Rajaram M."/>
            <person name="Delcher A.L."/>
            <person name="Phillippy A.M."/>
            <person name="Puiu D."/>
            <person name="Schatz M.C."/>
            <person name="Shumway M."/>
            <person name="Sommer D.D."/>
            <person name="Trapnell C."/>
            <person name="Benahmed F."/>
            <person name="Dimitrov G."/>
            <person name="Madupu R."/>
            <person name="Radune D."/>
            <person name="Sullivan S."/>
            <person name="Jha G."/>
            <person name="Ishihara H."/>
            <person name="Lee S.W."/>
            <person name="Pandey A."/>
            <person name="Sharma V."/>
            <person name="Sriariyanun M."/>
            <person name="Szurek B."/>
            <person name="Vera-Cruz C.M."/>
            <person name="Dorman K.S."/>
            <person name="Ronald P.C."/>
            <person name="Verdier V."/>
            <person name="Dow J.M."/>
            <person name="Sonti R.V."/>
            <person name="Tsuge S."/>
            <person name="Brendel V.P."/>
            <person name="Rabinowicz P.D."/>
            <person name="Leach J.E."/>
            <person name="White F.F."/>
            <person name="Salzberg S.L."/>
        </authorList>
    </citation>
    <scope>NUCLEOTIDE SEQUENCE [LARGE SCALE GENOMIC DNA]</scope>
    <source>
        <strain evidence="1 2">BLS256</strain>
    </source>
</reference>
<dbReference type="EMBL" id="CP003057">
    <property type="protein sequence ID" value="AEQ98417.1"/>
    <property type="molecule type" value="Genomic_DNA"/>
</dbReference>
<dbReference type="Proteomes" id="UP000008851">
    <property type="component" value="Chromosome"/>
</dbReference>
<sequence length="48" mass="5324">MAQIAHRHSRFRHCASPMAARHYAQDSPGCVDAAVWACATIVFRQARA</sequence>
<organism evidence="1 2">
    <name type="scientific">Xanthomonas oryzae pv. oryzicola (strain BLS256)</name>
    <dbReference type="NCBI Taxonomy" id="383407"/>
    <lineage>
        <taxon>Bacteria</taxon>
        <taxon>Pseudomonadati</taxon>
        <taxon>Pseudomonadota</taxon>
        <taxon>Gammaproteobacteria</taxon>
        <taxon>Lysobacterales</taxon>
        <taxon>Lysobacteraceae</taxon>
        <taxon>Xanthomonas</taxon>
    </lineage>
</organism>
<evidence type="ECO:0000313" key="2">
    <source>
        <dbReference type="Proteomes" id="UP000008851"/>
    </source>
</evidence>
<dbReference type="HOGENOM" id="CLU_3159384_0_0_6"/>
<accession>G7TM62</accession>
<gene>
    <name evidence="1" type="ORF">XOC_4346</name>
</gene>
<evidence type="ECO:0000313" key="1">
    <source>
        <dbReference type="EMBL" id="AEQ98417.1"/>
    </source>
</evidence>
<proteinExistence type="predicted"/>